<dbReference type="EMBL" id="MTCZ01000085">
    <property type="protein sequence ID" value="OWP83714.1"/>
    <property type="molecule type" value="Genomic_DNA"/>
</dbReference>
<dbReference type="RefSeq" id="WP_088393161.1">
    <property type="nucleotide sequence ID" value="NZ_CP067378.1"/>
</dbReference>
<gene>
    <name evidence="2" type="ORF">BWK59_09065</name>
    <name evidence="1" type="ORF">V3Q77_12655</name>
</gene>
<dbReference type="Proteomes" id="UP001621813">
    <property type="component" value="Unassembled WGS sequence"/>
</dbReference>
<protein>
    <submittedName>
        <fullName evidence="2">Uncharacterized protein</fullName>
    </submittedName>
</protein>
<reference evidence="1 4" key="2">
    <citation type="submission" date="2024-02" db="EMBL/GenBank/DDBJ databases">
        <title>Comparative Genomic Analysis of Flavobacterium Species Causing Columnaris Disease of Freshwater Fish in Thailand: Insights into Virulence and Resistance Mechanisms.</title>
        <authorList>
            <person name="Nguyen D."/>
            <person name="Chokmangmeepisarn P."/>
            <person name="Khianchaikhan K."/>
            <person name="Morishita M."/>
            <person name="Bunnoy A."/>
            <person name="Rodkhum C."/>
        </authorList>
    </citation>
    <scope>NUCLEOTIDE SEQUENCE [LARGE SCALE GENOMIC DNA]</scope>
    <source>
        <strain evidence="1 4">KCRT2007</strain>
    </source>
</reference>
<evidence type="ECO:0000313" key="3">
    <source>
        <dbReference type="Proteomes" id="UP000197768"/>
    </source>
</evidence>
<evidence type="ECO:0000313" key="2">
    <source>
        <dbReference type="EMBL" id="OWP83714.1"/>
    </source>
</evidence>
<dbReference type="Proteomes" id="UP000197768">
    <property type="component" value="Unassembled WGS sequence"/>
</dbReference>
<name>A0A246GJC0_9FLAO</name>
<dbReference type="EMBL" id="JAZGZR010000039">
    <property type="protein sequence ID" value="MFK7050736.1"/>
    <property type="molecule type" value="Genomic_DNA"/>
</dbReference>
<dbReference type="OrthoDB" id="770741at2"/>
<evidence type="ECO:0000313" key="1">
    <source>
        <dbReference type="EMBL" id="MFK7050736.1"/>
    </source>
</evidence>
<dbReference type="AlphaFoldDB" id="A0A246GJC0"/>
<accession>A0A246GJC0</accession>
<proteinExistence type="predicted"/>
<evidence type="ECO:0000313" key="4">
    <source>
        <dbReference type="Proteomes" id="UP001621813"/>
    </source>
</evidence>
<sequence>MRFLKLTLSIVLGISLWSCKDKTTSKNTISPTKTLANNNTSKTKLFSDVFEFVNYNDDGDYRLINLRKNNESFSFINDKNDDRSLVRGDKVAIEWKMDTIHIAGDGETPELAEWLVSFKKIKEGKLARFRKTYKLDFKYHWYNENEYSDGYFKHLYELVEYYVANSKNELLKLHIADNSPLEYSIEQQERDGKTYTVLGLGTSFEGRMTKIQWLYYDAEKDDLYEYDLPNDKLVLFP</sequence>
<organism evidence="2 3">
    <name type="scientific">Flavobacterium davisii</name>
    <dbReference type="NCBI Taxonomy" id="2906077"/>
    <lineage>
        <taxon>Bacteria</taxon>
        <taxon>Pseudomonadati</taxon>
        <taxon>Bacteroidota</taxon>
        <taxon>Flavobacteriia</taxon>
        <taxon>Flavobacteriales</taxon>
        <taxon>Flavobacteriaceae</taxon>
        <taxon>Flavobacterium</taxon>
    </lineage>
</organism>
<keyword evidence="4" id="KW-1185">Reference proteome</keyword>
<reference evidence="2 3" key="1">
    <citation type="journal article" date="2017" name="Infect. Genet. Evol.">
        <title>Comparative genome analysis of fish pathogen Flavobacterium columnare reveals extensive sequence diversity within the species.</title>
        <authorList>
            <person name="Kayansamruaj P."/>
            <person name="Dong H.T."/>
            <person name="Hirono I."/>
            <person name="Kondo H."/>
            <person name="Senapin S."/>
            <person name="Rodkhum C."/>
        </authorList>
    </citation>
    <scope>NUCLEOTIDE SEQUENCE [LARGE SCALE GENOMIC DNA]</scope>
    <source>
        <strain evidence="2 3">1215</strain>
    </source>
</reference>
<comment type="caution">
    <text evidence="2">The sequence shown here is derived from an EMBL/GenBank/DDBJ whole genome shotgun (WGS) entry which is preliminary data.</text>
</comment>